<dbReference type="PANTHER" id="PTHR33529:SF6">
    <property type="entry name" value="YJGP_YJGQ FAMILY PERMEASE"/>
    <property type="match status" value="1"/>
</dbReference>
<dbReference type="GO" id="GO:0015920">
    <property type="term" value="P:lipopolysaccharide transport"/>
    <property type="evidence" value="ECO:0007669"/>
    <property type="project" value="TreeGrafter"/>
</dbReference>
<feature type="transmembrane region" description="Helical" evidence="6">
    <location>
        <begin position="99"/>
        <end position="117"/>
    </location>
</feature>
<accession>A0A495S882</accession>
<comment type="caution">
    <text evidence="7">The sequence shown here is derived from an EMBL/GenBank/DDBJ whole genome shotgun (WGS) entry which is preliminary data.</text>
</comment>
<feature type="transmembrane region" description="Helical" evidence="6">
    <location>
        <begin position="428"/>
        <end position="447"/>
    </location>
</feature>
<dbReference type="InterPro" id="IPR005495">
    <property type="entry name" value="LptG/LptF_permease"/>
</dbReference>
<dbReference type="EMBL" id="RBXA01000001">
    <property type="protein sequence ID" value="RKS95840.1"/>
    <property type="molecule type" value="Genomic_DNA"/>
</dbReference>
<keyword evidence="5 6" id="KW-0472">Membrane</keyword>
<keyword evidence="4 6" id="KW-1133">Transmembrane helix</keyword>
<keyword evidence="2" id="KW-1003">Cell membrane</keyword>
<feature type="transmembrane region" description="Helical" evidence="6">
    <location>
        <begin position="12"/>
        <end position="36"/>
    </location>
</feature>
<evidence type="ECO:0000256" key="3">
    <source>
        <dbReference type="ARBA" id="ARBA00022692"/>
    </source>
</evidence>
<dbReference type="Pfam" id="PF03739">
    <property type="entry name" value="LptF_LptG"/>
    <property type="match status" value="1"/>
</dbReference>
<dbReference type="OrthoDB" id="1096108at2"/>
<evidence type="ECO:0000256" key="6">
    <source>
        <dbReference type="SAM" id="Phobius"/>
    </source>
</evidence>
<dbReference type="RefSeq" id="WP_121364874.1">
    <property type="nucleotide sequence ID" value="NZ_RBXA01000001.1"/>
</dbReference>
<dbReference type="PANTHER" id="PTHR33529">
    <property type="entry name" value="SLR0882 PROTEIN-RELATED"/>
    <property type="match status" value="1"/>
</dbReference>
<evidence type="ECO:0000256" key="5">
    <source>
        <dbReference type="ARBA" id="ARBA00023136"/>
    </source>
</evidence>
<dbReference type="GO" id="GO:0043190">
    <property type="term" value="C:ATP-binding cassette (ABC) transporter complex"/>
    <property type="evidence" value="ECO:0007669"/>
    <property type="project" value="TreeGrafter"/>
</dbReference>
<comment type="subcellular location">
    <subcellularLocation>
        <location evidence="1">Cell membrane</location>
        <topology evidence="1">Multi-pass membrane protein</topology>
    </subcellularLocation>
</comment>
<sequence>MKILDKYLLKTFLTTFTTVFVILFFIFILQTVWLFISELAGKDLDLLMIIKFLAFSMPRIVPLVLPLSILLSSIMTFGNLAENYEFAAMKSSGISLQRAMRSLTVFIILLSIVAFFFSNNVIPYAEYKFINFRKNIAQVKPALAIAEGQFNDVGFYNIKVNKKTGDNGNILTGITIHKKSNIGDGSKTVIKAKDGELISSEQSSILQLVLNNGYYYEDIVPKKYEDRSKMPFAKSSFKKHIINIDLSELNKTDVTDESVANTNTMLTVTELNYTLDSLNKNIKTEILSFSENSNVRIGIPDNKKILKKEKNKPFPDDILTLYTDQEKLDILKIASSNVTSISYSIDTIKNELENKQKNINKHILALYDKFVIVYACFLMFFIGAPLGAIIRKGGLGLPIVFAILIFITFHFINTFGKRIAQENGMTPFMGAWLSSFILTPLAVLLTYRATNDIGLINMDVILAPFQKIIKKIFPSQN</sequence>
<evidence type="ECO:0000256" key="4">
    <source>
        <dbReference type="ARBA" id="ARBA00022989"/>
    </source>
</evidence>
<reference evidence="7 8" key="1">
    <citation type="submission" date="2018-10" db="EMBL/GenBank/DDBJ databases">
        <title>Genomic Encyclopedia of Archaeal and Bacterial Type Strains, Phase II (KMG-II): from individual species to whole genera.</title>
        <authorList>
            <person name="Goeker M."/>
        </authorList>
    </citation>
    <scope>NUCLEOTIDE SEQUENCE [LARGE SCALE GENOMIC DNA]</scope>
    <source>
        <strain evidence="7 8">DSM 15094</strain>
    </source>
</reference>
<name>A0A495S882_9FLAO</name>
<keyword evidence="8" id="KW-1185">Reference proteome</keyword>
<evidence type="ECO:0000313" key="7">
    <source>
        <dbReference type="EMBL" id="RKS95840.1"/>
    </source>
</evidence>
<protein>
    <submittedName>
        <fullName evidence="7">Lipopolysaccharide export system permease protein</fullName>
    </submittedName>
</protein>
<feature type="transmembrane region" description="Helical" evidence="6">
    <location>
        <begin position="370"/>
        <end position="390"/>
    </location>
</feature>
<dbReference type="Proteomes" id="UP000280091">
    <property type="component" value="Unassembled WGS sequence"/>
</dbReference>
<evidence type="ECO:0000313" key="8">
    <source>
        <dbReference type="Proteomes" id="UP000280091"/>
    </source>
</evidence>
<feature type="transmembrane region" description="Helical" evidence="6">
    <location>
        <begin position="56"/>
        <end position="78"/>
    </location>
</feature>
<proteinExistence type="predicted"/>
<evidence type="ECO:0000256" key="2">
    <source>
        <dbReference type="ARBA" id="ARBA00022475"/>
    </source>
</evidence>
<dbReference type="AlphaFoldDB" id="A0A495S882"/>
<evidence type="ECO:0000256" key="1">
    <source>
        <dbReference type="ARBA" id="ARBA00004651"/>
    </source>
</evidence>
<gene>
    <name evidence="7" type="ORF">BC952_1546</name>
</gene>
<feature type="transmembrane region" description="Helical" evidence="6">
    <location>
        <begin position="397"/>
        <end position="416"/>
    </location>
</feature>
<organism evidence="7 8">
    <name type="scientific">Flavobacterium limicola</name>
    <dbReference type="NCBI Taxonomy" id="180441"/>
    <lineage>
        <taxon>Bacteria</taxon>
        <taxon>Pseudomonadati</taxon>
        <taxon>Bacteroidota</taxon>
        <taxon>Flavobacteriia</taxon>
        <taxon>Flavobacteriales</taxon>
        <taxon>Flavobacteriaceae</taxon>
        <taxon>Flavobacterium</taxon>
    </lineage>
</organism>
<keyword evidence="3 6" id="KW-0812">Transmembrane</keyword>